<proteinExistence type="predicted"/>
<sequence>MAYLSQVRSEGKQYIYLTEYCGRQPYTAKTERHVYGFGNSRIALLKMKRWLRKYDSEFPEQLIELGYTENDLREWIETVETGITKNGRKFKITTQKRAVY</sequence>
<name>A0A7V7UWJ4_9BACI</name>
<gene>
    <name evidence="1" type="ORF">F7732_07840</name>
</gene>
<keyword evidence="2" id="KW-1185">Reference proteome</keyword>
<protein>
    <submittedName>
        <fullName evidence="1">Uncharacterized protein</fullName>
    </submittedName>
</protein>
<accession>A0A7V7UWJ4</accession>
<reference evidence="1 2" key="1">
    <citation type="journal article" date="2014" name="Arch. Microbiol.">
        <title>Bacillus mesophilum sp. nov., strain IITR-54T, a novel 4-chlorobiphenyl dechlorinating bacterium.</title>
        <authorList>
            <person name="Manickam N."/>
            <person name="Singh N.K."/>
            <person name="Bajaj A."/>
            <person name="Kumar R.M."/>
            <person name="Kaur G."/>
            <person name="Kaur N."/>
            <person name="Bala M."/>
            <person name="Kumar A."/>
            <person name="Mayilraj S."/>
        </authorList>
    </citation>
    <scope>NUCLEOTIDE SEQUENCE [LARGE SCALE GENOMIC DNA]</scope>
    <source>
        <strain evidence="1 2">IITR-54</strain>
    </source>
</reference>
<dbReference type="Proteomes" id="UP000441354">
    <property type="component" value="Unassembled WGS sequence"/>
</dbReference>
<comment type="caution">
    <text evidence="1">The sequence shown here is derived from an EMBL/GenBank/DDBJ whole genome shotgun (WGS) entry which is preliminary data.</text>
</comment>
<dbReference type="OrthoDB" id="2936917at2"/>
<dbReference type="RefSeq" id="WP_151573347.1">
    <property type="nucleotide sequence ID" value="NZ_WBOT01000002.1"/>
</dbReference>
<evidence type="ECO:0000313" key="1">
    <source>
        <dbReference type="EMBL" id="KAB2333984.1"/>
    </source>
</evidence>
<organism evidence="1 2">
    <name type="scientific">Bacillus mesophilum</name>
    <dbReference type="NCBI Taxonomy" id="1071718"/>
    <lineage>
        <taxon>Bacteria</taxon>
        <taxon>Bacillati</taxon>
        <taxon>Bacillota</taxon>
        <taxon>Bacilli</taxon>
        <taxon>Bacillales</taxon>
        <taxon>Bacillaceae</taxon>
        <taxon>Bacillus</taxon>
    </lineage>
</organism>
<dbReference type="EMBL" id="WBOT01000002">
    <property type="protein sequence ID" value="KAB2333984.1"/>
    <property type="molecule type" value="Genomic_DNA"/>
</dbReference>
<dbReference type="AlphaFoldDB" id="A0A7V7UWJ4"/>
<evidence type="ECO:0000313" key="2">
    <source>
        <dbReference type="Proteomes" id="UP000441354"/>
    </source>
</evidence>